<evidence type="ECO:0000259" key="2">
    <source>
        <dbReference type="Pfam" id="PF01471"/>
    </source>
</evidence>
<reference evidence="3 4" key="1">
    <citation type="submission" date="2017-06" db="EMBL/GenBank/DDBJ databases">
        <authorList>
            <person name="Kim H.J."/>
            <person name="Triplett B.A."/>
        </authorList>
    </citation>
    <scope>NUCLEOTIDE SEQUENCE [LARGE SCALE GENOMIC DNA]</scope>
    <source>
        <strain evidence="3 4">CGMCC 4.5593</strain>
    </source>
</reference>
<feature type="region of interest" description="Disordered" evidence="1">
    <location>
        <begin position="43"/>
        <end position="74"/>
    </location>
</feature>
<dbReference type="Pfam" id="PF01471">
    <property type="entry name" value="PG_binding_1"/>
    <property type="match status" value="1"/>
</dbReference>
<gene>
    <name evidence="3" type="ORF">SAMN05421812_11640</name>
</gene>
<evidence type="ECO:0000313" key="4">
    <source>
        <dbReference type="Proteomes" id="UP000198362"/>
    </source>
</evidence>
<sequence length="74" mass="7971">MRILQESLDNCYWNIIGAQLVADGDFGSKTRDALVKAQRSHGISADGAYGPQSRQNLSHHGLRTEQGAGTCGQL</sequence>
<dbReference type="Gene3D" id="1.10.101.10">
    <property type="entry name" value="PGBD-like superfamily/PGBD"/>
    <property type="match status" value="1"/>
</dbReference>
<evidence type="ECO:0000313" key="3">
    <source>
        <dbReference type="EMBL" id="SNT63944.1"/>
    </source>
</evidence>
<dbReference type="RefSeq" id="WP_179266466.1">
    <property type="nucleotide sequence ID" value="NZ_FZPH01000016.1"/>
</dbReference>
<protein>
    <submittedName>
        <fullName evidence="3">Putative peptidoglycan binding domain-containing protein</fullName>
    </submittedName>
</protein>
<dbReference type="EMBL" id="FZPH01000016">
    <property type="protein sequence ID" value="SNT63944.1"/>
    <property type="molecule type" value="Genomic_DNA"/>
</dbReference>
<dbReference type="InterPro" id="IPR036366">
    <property type="entry name" value="PGBDSf"/>
</dbReference>
<evidence type="ECO:0000256" key="1">
    <source>
        <dbReference type="SAM" id="MobiDB-lite"/>
    </source>
</evidence>
<keyword evidence="4" id="KW-1185">Reference proteome</keyword>
<accession>A0A239PB96</accession>
<dbReference type="InterPro" id="IPR036365">
    <property type="entry name" value="PGBD-like_sf"/>
</dbReference>
<dbReference type="AlphaFoldDB" id="A0A239PB96"/>
<dbReference type="SUPFAM" id="SSF47090">
    <property type="entry name" value="PGBD-like"/>
    <property type="match status" value="1"/>
</dbReference>
<dbReference type="Proteomes" id="UP000198362">
    <property type="component" value="Unassembled WGS sequence"/>
</dbReference>
<dbReference type="InterPro" id="IPR002477">
    <property type="entry name" value="Peptidoglycan-bd-like"/>
</dbReference>
<organism evidence="3 4">
    <name type="scientific">Asanoa hainanensis</name>
    <dbReference type="NCBI Taxonomy" id="560556"/>
    <lineage>
        <taxon>Bacteria</taxon>
        <taxon>Bacillati</taxon>
        <taxon>Actinomycetota</taxon>
        <taxon>Actinomycetes</taxon>
        <taxon>Micromonosporales</taxon>
        <taxon>Micromonosporaceae</taxon>
        <taxon>Asanoa</taxon>
    </lineage>
</organism>
<feature type="domain" description="Peptidoglycan binding-like" evidence="2">
    <location>
        <begin position="2"/>
        <end position="52"/>
    </location>
</feature>
<proteinExistence type="predicted"/>
<name>A0A239PB96_9ACTN</name>